<gene>
    <name evidence="1" type="ORF">CFOL_v3_25831</name>
</gene>
<keyword evidence="2" id="KW-1185">Reference proteome</keyword>
<evidence type="ECO:0000313" key="2">
    <source>
        <dbReference type="Proteomes" id="UP000187406"/>
    </source>
</evidence>
<dbReference type="STRING" id="3775.A0A1Q3CQ51"/>
<proteinExistence type="predicted"/>
<accession>A0A1Q3CQ51</accession>
<dbReference type="InterPro" id="IPR029045">
    <property type="entry name" value="ClpP/crotonase-like_dom_sf"/>
</dbReference>
<organism evidence="1 2">
    <name type="scientific">Cephalotus follicularis</name>
    <name type="common">Albany pitcher plant</name>
    <dbReference type="NCBI Taxonomy" id="3775"/>
    <lineage>
        <taxon>Eukaryota</taxon>
        <taxon>Viridiplantae</taxon>
        <taxon>Streptophyta</taxon>
        <taxon>Embryophyta</taxon>
        <taxon>Tracheophyta</taxon>
        <taxon>Spermatophyta</taxon>
        <taxon>Magnoliopsida</taxon>
        <taxon>eudicotyledons</taxon>
        <taxon>Gunneridae</taxon>
        <taxon>Pentapetalae</taxon>
        <taxon>rosids</taxon>
        <taxon>fabids</taxon>
        <taxon>Oxalidales</taxon>
        <taxon>Cephalotaceae</taxon>
        <taxon>Cephalotus</taxon>
    </lineage>
</organism>
<dbReference type="EMBL" id="BDDD01002623">
    <property type="protein sequence ID" value="GAV82379.1"/>
    <property type="molecule type" value="Genomic_DNA"/>
</dbReference>
<dbReference type="InParanoid" id="A0A1Q3CQ51"/>
<evidence type="ECO:0000313" key="1">
    <source>
        <dbReference type="EMBL" id="GAV82379.1"/>
    </source>
</evidence>
<protein>
    <submittedName>
        <fullName evidence="1">Uncharacterized protein</fullName>
    </submittedName>
</protein>
<dbReference type="AlphaFoldDB" id="A0A1Q3CQ51"/>
<feature type="non-terminal residue" evidence="1">
    <location>
        <position position="1"/>
    </location>
</feature>
<dbReference type="Proteomes" id="UP000187406">
    <property type="component" value="Unassembled WGS sequence"/>
</dbReference>
<comment type="caution">
    <text evidence="1">The sequence shown here is derived from an EMBL/GenBank/DDBJ whole genome shotgun (WGS) entry which is preliminary data.</text>
</comment>
<reference evidence="2" key="1">
    <citation type="submission" date="2016-04" db="EMBL/GenBank/DDBJ databases">
        <title>Cephalotus genome sequencing.</title>
        <authorList>
            <person name="Fukushima K."/>
            <person name="Hasebe M."/>
            <person name="Fang X."/>
        </authorList>
    </citation>
    <scope>NUCLEOTIDE SEQUENCE [LARGE SCALE GENOMIC DNA]</scope>
    <source>
        <strain evidence="2">cv. St1</strain>
    </source>
</reference>
<dbReference type="OrthoDB" id="410701at2759"/>
<dbReference type="SUPFAM" id="SSF52096">
    <property type="entry name" value="ClpP/crotonase"/>
    <property type="match status" value="1"/>
</dbReference>
<name>A0A1Q3CQ51_CEPFO</name>
<sequence>LSSTSQGKFFSNGFDLNWVQAVGSTEARHYLHHMGNSLKQVMAELVSLPMPTVATISTAPQKHEYLLMRSDWGVLYMSEVDIELTLPCYFLALVAAKIG</sequence>
<dbReference type="Gene3D" id="3.90.226.10">
    <property type="entry name" value="2-enoyl-CoA Hydratase, Chain A, domain 1"/>
    <property type="match status" value="1"/>
</dbReference>